<dbReference type="GO" id="GO:0008380">
    <property type="term" value="P:RNA splicing"/>
    <property type="evidence" value="ECO:0007669"/>
    <property type="project" value="UniProtKB-KW"/>
</dbReference>
<sequence length="353" mass="37847">MDEDDIYGAEIYGEAVPQYERPAPSAAEADVPAYEPLYGVKQEAAASASDKEELEELRQQVADSAAREADLQAARAAEKHLLDEAATLRARDVTLQQALAERNIDNVELRRQLAAARQAADPHIAQARQLLLDPAVAAEFERLKGEADAAAREARGLREELQAAHFSQESKVGRLLMAKCRALQEENEELGREAAEGRVAGLERQLALARGAVADMRRAYLELEDAAQQLDAEAEELQLQVFMLKHQIRFLEEHEAASRSGGGGGGGGGDFRERPRPGPPPRFGKRMEPYPGFGGPNPSQEGFHNHHTPPGMGGGGGMTVGGGGGGGLGDGDRKRGVPPRDRSGYGGGGKRPR</sequence>
<dbReference type="PANTHER" id="PTHR15217">
    <property type="entry name" value="WILMS' TUMOR 1-ASSOCIATING PROTEIN"/>
    <property type="match status" value="1"/>
</dbReference>
<dbReference type="GO" id="GO:0005634">
    <property type="term" value="C:nucleus"/>
    <property type="evidence" value="ECO:0007669"/>
    <property type="project" value="UniProtKB-SubCell"/>
</dbReference>
<feature type="compositionally biased region" description="Basic and acidic residues" evidence="7">
    <location>
        <begin position="330"/>
        <end position="343"/>
    </location>
</feature>
<organism evidence="8 9">
    <name type="scientific">Elliptochloris bilobata</name>
    <dbReference type="NCBI Taxonomy" id="381761"/>
    <lineage>
        <taxon>Eukaryota</taxon>
        <taxon>Viridiplantae</taxon>
        <taxon>Chlorophyta</taxon>
        <taxon>core chlorophytes</taxon>
        <taxon>Trebouxiophyceae</taxon>
        <taxon>Trebouxiophyceae incertae sedis</taxon>
        <taxon>Elliptochloris clade</taxon>
        <taxon>Elliptochloris</taxon>
    </lineage>
</organism>
<dbReference type="GO" id="GO:0000381">
    <property type="term" value="P:regulation of alternative mRNA splicing, via spliceosome"/>
    <property type="evidence" value="ECO:0007669"/>
    <property type="project" value="InterPro"/>
</dbReference>
<evidence type="ECO:0000256" key="3">
    <source>
        <dbReference type="ARBA" id="ARBA00022664"/>
    </source>
</evidence>
<evidence type="ECO:0000313" key="8">
    <source>
        <dbReference type="EMBL" id="KAK9843755.1"/>
    </source>
</evidence>
<comment type="similarity">
    <text evidence="2">Belongs to the fl(2)d family.</text>
</comment>
<feature type="compositionally biased region" description="Gly residues" evidence="7">
    <location>
        <begin position="344"/>
        <end position="353"/>
    </location>
</feature>
<evidence type="ECO:0000256" key="7">
    <source>
        <dbReference type="SAM" id="MobiDB-lite"/>
    </source>
</evidence>
<keyword evidence="5" id="KW-0539">Nucleus</keyword>
<dbReference type="InterPro" id="IPR033757">
    <property type="entry name" value="WTAP"/>
</dbReference>
<evidence type="ECO:0000256" key="1">
    <source>
        <dbReference type="ARBA" id="ARBA00004123"/>
    </source>
</evidence>
<dbReference type="PANTHER" id="PTHR15217:SF0">
    <property type="entry name" value="PRE-MRNA-SPLICING REGULATOR WTAP"/>
    <property type="match status" value="1"/>
</dbReference>
<proteinExistence type="inferred from homology"/>
<feature type="region of interest" description="Disordered" evidence="7">
    <location>
        <begin position="255"/>
        <end position="353"/>
    </location>
</feature>
<dbReference type="EMBL" id="JALJOU010000005">
    <property type="protein sequence ID" value="KAK9843755.1"/>
    <property type="molecule type" value="Genomic_DNA"/>
</dbReference>
<dbReference type="GO" id="GO:0006397">
    <property type="term" value="P:mRNA processing"/>
    <property type="evidence" value="ECO:0007669"/>
    <property type="project" value="UniProtKB-KW"/>
</dbReference>
<evidence type="ECO:0000313" key="9">
    <source>
        <dbReference type="Proteomes" id="UP001445335"/>
    </source>
</evidence>
<keyword evidence="4" id="KW-0508">mRNA splicing</keyword>
<feature type="coiled-coil region" evidence="6">
    <location>
        <begin position="40"/>
        <end position="74"/>
    </location>
</feature>
<feature type="compositionally biased region" description="Gly residues" evidence="7">
    <location>
        <begin position="260"/>
        <end position="269"/>
    </location>
</feature>
<accession>A0AAW1SD32</accession>
<dbReference type="GO" id="GO:0016556">
    <property type="term" value="P:mRNA modification"/>
    <property type="evidence" value="ECO:0007669"/>
    <property type="project" value="InterPro"/>
</dbReference>
<comment type="caution">
    <text evidence="8">The sequence shown here is derived from an EMBL/GenBank/DDBJ whole genome shotgun (WGS) entry which is preliminary data.</text>
</comment>
<evidence type="ECO:0000256" key="2">
    <source>
        <dbReference type="ARBA" id="ARBA00010313"/>
    </source>
</evidence>
<dbReference type="AlphaFoldDB" id="A0AAW1SD32"/>
<feature type="compositionally biased region" description="Gly residues" evidence="7">
    <location>
        <begin position="311"/>
        <end position="329"/>
    </location>
</feature>
<keyword evidence="3" id="KW-0507">mRNA processing</keyword>
<dbReference type="Pfam" id="PF17098">
    <property type="entry name" value="Wtap"/>
    <property type="match status" value="1"/>
</dbReference>
<reference evidence="8 9" key="1">
    <citation type="journal article" date="2024" name="Nat. Commun.">
        <title>Phylogenomics reveals the evolutionary origins of lichenization in chlorophyte algae.</title>
        <authorList>
            <person name="Puginier C."/>
            <person name="Libourel C."/>
            <person name="Otte J."/>
            <person name="Skaloud P."/>
            <person name="Haon M."/>
            <person name="Grisel S."/>
            <person name="Petersen M."/>
            <person name="Berrin J.G."/>
            <person name="Delaux P.M."/>
            <person name="Dal Grande F."/>
            <person name="Keller J."/>
        </authorList>
    </citation>
    <scope>NUCLEOTIDE SEQUENCE [LARGE SCALE GENOMIC DNA]</scope>
    <source>
        <strain evidence="8 9">SAG 245.80</strain>
    </source>
</reference>
<keyword evidence="9" id="KW-1185">Reference proteome</keyword>
<evidence type="ECO:0000256" key="6">
    <source>
        <dbReference type="SAM" id="Coils"/>
    </source>
</evidence>
<gene>
    <name evidence="8" type="ORF">WJX81_004983</name>
</gene>
<comment type="subcellular location">
    <subcellularLocation>
        <location evidence="1">Nucleus</location>
    </subcellularLocation>
</comment>
<evidence type="ECO:0000256" key="4">
    <source>
        <dbReference type="ARBA" id="ARBA00023187"/>
    </source>
</evidence>
<keyword evidence="6" id="KW-0175">Coiled coil</keyword>
<evidence type="ECO:0000256" key="5">
    <source>
        <dbReference type="ARBA" id="ARBA00023242"/>
    </source>
</evidence>
<dbReference type="Proteomes" id="UP001445335">
    <property type="component" value="Unassembled WGS sequence"/>
</dbReference>
<feature type="coiled-coil region" evidence="6">
    <location>
        <begin position="192"/>
        <end position="254"/>
    </location>
</feature>
<protein>
    <submittedName>
        <fullName evidence="8">Uncharacterized protein</fullName>
    </submittedName>
</protein>
<name>A0AAW1SD32_9CHLO</name>